<comment type="caution">
    <text evidence="14">The sequence shown here is derived from an EMBL/GenBank/DDBJ whole genome shotgun (WGS) entry which is preliminary data.</text>
</comment>
<proteinExistence type="inferred from homology"/>
<dbReference type="RefSeq" id="WP_377152264.1">
    <property type="nucleotide sequence ID" value="NZ_JBHSAF010000014.1"/>
</dbReference>
<dbReference type="EC" id="5.6.2.3" evidence="11"/>
<keyword evidence="5 11" id="KW-0347">Helicase</keyword>
<dbReference type="InterPro" id="IPR027417">
    <property type="entry name" value="P-loop_NTPase"/>
</dbReference>
<comment type="subunit">
    <text evidence="11">Heterotrimer of RecB, RecC and RecD. All subunits contribute to DNA-binding.</text>
</comment>
<dbReference type="CDD" id="cd17933">
    <property type="entry name" value="DEXSc_RecD-like"/>
    <property type="match status" value="1"/>
</dbReference>
<dbReference type="PANTHER" id="PTHR43788">
    <property type="entry name" value="DNA2/NAM7 HELICASE FAMILY MEMBER"/>
    <property type="match status" value="1"/>
</dbReference>
<evidence type="ECO:0000256" key="11">
    <source>
        <dbReference type="HAMAP-Rule" id="MF_01487"/>
    </source>
</evidence>
<evidence type="ECO:0000256" key="9">
    <source>
        <dbReference type="ARBA" id="ARBA00023204"/>
    </source>
</evidence>
<feature type="domain" description="RecBCD enzyme subunit RecD N-terminal" evidence="13">
    <location>
        <begin position="21"/>
        <end position="134"/>
    </location>
</feature>
<dbReference type="InterPro" id="IPR049550">
    <property type="entry name" value="RecD_N"/>
</dbReference>
<evidence type="ECO:0000256" key="1">
    <source>
        <dbReference type="ARBA" id="ARBA00022722"/>
    </source>
</evidence>
<evidence type="ECO:0000313" key="15">
    <source>
        <dbReference type="Proteomes" id="UP001595692"/>
    </source>
</evidence>
<organism evidence="14 15">
    <name type="scientific">Pseudaeromonas sharmana</name>
    <dbReference type="NCBI Taxonomy" id="328412"/>
    <lineage>
        <taxon>Bacteria</taxon>
        <taxon>Pseudomonadati</taxon>
        <taxon>Pseudomonadota</taxon>
        <taxon>Gammaproteobacteria</taxon>
        <taxon>Aeromonadales</taxon>
        <taxon>Aeromonadaceae</taxon>
        <taxon>Pseudaeromonas</taxon>
    </lineage>
</organism>
<comment type="catalytic activity">
    <reaction evidence="11">
        <text>ATP + H2O = ADP + phosphate + H(+)</text>
        <dbReference type="Rhea" id="RHEA:13065"/>
        <dbReference type="ChEBI" id="CHEBI:15377"/>
        <dbReference type="ChEBI" id="CHEBI:15378"/>
        <dbReference type="ChEBI" id="CHEBI:30616"/>
        <dbReference type="ChEBI" id="CHEBI:43474"/>
        <dbReference type="ChEBI" id="CHEBI:456216"/>
        <dbReference type="EC" id="5.6.2.3"/>
    </reaction>
</comment>
<keyword evidence="3 11" id="KW-0227">DNA damage</keyword>
<evidence type="ECO:0000256" key="10">
    <source>
        <dbReference type="ARBA" id="ARBA00023235"/>
    </source>
</evidence>
<keyword evidence="8 11" id="KW-0238">DNA-binding</keyword>
<dbReference type="Pfam" id="PF13538">
    <property type="entry name" value="UvrD_C_2"/>
    <property type="match status" value="1"/>
</dbReference>
<keyword evidence="9 11" id="KW-0234">DNA repair</keyword>
<dbReference type="Gene3D" id="1.10.10.1020">
    <property type="entry name" value="RecBCD complex, subunit RecD, N-terminal domain"/>
    <property type="match status" value="1"/>
</dbReference>
<dbReference type="GO" id="GO:0008854">
    <property type="term" value="F:exodeoxyribonuclease V activity"/>
    <property type="evidence" value="ECO:0007669"/>
    <property type="project" value="UniProtKB-EC"/>
</dbReference>
<name>A0ABV8CPL8_9GAMM</name>
<reference evidence="15" key="1">
    <citation type="journal article" date="2019" name="Int. J. Syst. Evol. Microbiol.">
        <title>The Global Catalogue of Microorganisms (GCM) 10K type strain sequencing project: providing services to taxonomists for standard genome sequencing and annotation.</title>
        <authorList>
            <consortium name="The Broad Institute Genomics Platform"/>
            <consortium name="The Broad Institute Genome Sequencing Center for Infectious Disease"/>
            <person name="Wu L."/>
            <person name="Ma J."/>
        </authorList>
    </citation>
    <scope>NUCLEOTIDE SEQUENCE [LARGE SCALE GENOMIC DNA]</scope>
    <source>
        <strain evidence="15">CCUG 54939</strain>
    </source>
</reference>
<evidence type="ECO:0000256" key="6">
    <source>
        <dbReference type="ARBA" id="ARBA00022839"/>
    </source>
</evidence>
<evidence type="ECO:0000256" key="7">
    <source>
        <dbReference type="ARBA" id="ARBA00022840"/>
    </source>
</evidence>
<gene>
    <name evidence="11 14" type="primary">recD</name>
    <name evidence="14" type="ORF">ACFOSS_10270</name>
</gene>
<evidence type="ECO:0000313" key="14">
    <source>
        <dbReference type="EMBL" id="MFC3913849.1"/>
    </source>
</evidence>
<dbReference type="InterPro" id="IPR006344">
    <property type="entry name" value="RecD"/>
</dbReference>
<sequence>MSPVTPEMVLQRLRQLLPASKLRHIDFQFARLIADLCRDMPSRGDAELVLAACWTSALLGKGHVCLPLTQPTAPRLLDLGDDEIEPLLAELAPPEKWPELWRQHPLVGHPVAGVQDDDSGTEQWPLQLWQGRLYLSRYYRFEAQVARCLLRLAARQVAVSARVQDSMQRLFAIDSAAVWASLQQQRSGPHFDALRFASQYLDLVAAPSVETEALCQGLTHAASEAELAQLLAALPARARRNDQHLAVATALSRALAVISGGPGTGKTTTVAKLLALLVEQGLEQGQVPVIRMVAPTGKAAARLGESLGRALGSLALPDDVRAAMPTTAGTLHRLLGVIPGQLQFRHHAGNPLHLDILVVDEASMVDLPLMARLLVALPEQARLILLGDKDQLASVEAGSVLGDICSVLREGVSPQQAARLGQQTGYQLTPGHERGSPLRDSLCLLRKSWRFTADSGIGLLAAACNQGQAEGLAQLWAQGLSDIELQPWSQGAYRQLIESVVQGYRQYLLAVQQGRPADNVFFYFNQFQLLCALRDGPFGVIGLNARIEQALAAAGLIRPEHDWYAGRPVMITQNDHALGVYNGDIGVCLPDAQGRLRVWFEQTMEKTDSNRAKSLLPSRLPAHETVYAMTIHKSQGSEFDRVIMVLPEQLSPLLTRELIYTGLTRAKQKLTLYTDPALLAQAIRRRTERHSGLSLRFL</sequence>
<dbReference type="HAMAP" id="MF_01487">
    <property type="entry name" value="RecD"/>
    <property type="match status" value="1"/>
</dbReference>
<feature type="binding site" evidence="11">
    <location>
        <begin position="260"/>
        <end position="267"/>
    </location>
    <ligand>
        <name>ATP</name>
        <dbReference type="ChEBI" id="CHEBI:30616"/>
    </ligand>
</feature>
<comment type="function">
    <text evidence="11">A helicase/nuclease that prepares dsDNA breaks (DSB) for recombinational DNA repair. Binds to DSBs and unwinds DNA via a highly rapid and processive ATP-dependent bidirectional helicase activity. Unwinds dsDNA until it encounters a Chi (crossover hotspot instigator) sequence from the 3' direction. Cuts ssDNA a few nucleotides 3' to the Chi site. The properties and activities of the enzyme are changed at Chi. The Chi-altered holoenzyme produces a long 3'-ssDNA overhang and facilitates RecA-binding to the ssDNA for homologous DNA recombination and repair. Holoenzyme degrades any linearized DNA that is unable to undergo homologous recombination. In the holoenzyme this subunit has ssDNA-dependent ATPase and 5'-3' helicase activity. When added to pre-assembled RecBC greatly stimulates nuclease activity and augments holoenzyme processivity. Negatively regulates the RecA-loading ability of RecBCD.</text>
</comment>
<dbReference type="PANTHER" id="PTHR43788:SF6">
    <property type="entry name" value="DNA HELICASE B"/>
    <property type="match status" value="1"/>
</dbReference>
<evidence type="ECO:0000256" key="2">
    <source>
        <dbReference type="ARBA" id="ARBA00022741"/>
    </source>
</evidence>
<dbReference type="InterPro" id="IPR050534">
    <property type="entry name" value="Coronavir_polyprotein_1ab"/>
</dbReference>
<evidence type="ECO:0000256" key="8">
    <source>
        <dbReference type="ARBA" id="ARBA00023125"/>
    </source>
</evidence>
<keyword evidence="4 11" id="KW-0378">Hydrolase</keyword>
<dbReference type="CDD" id="cd18809">
    <property type="entry name" value="SF1_C_RecD"/>
    <property type="match status" value="1"/>
</dbReference>
<evidence type="ECO:0000256" key="3">
    <source>
        <dbReference type="ARBA" id="ARBA00022763"/>
    </source>
</evidence>
<feature type="domain" description="UvrD-like helicase C-terminal" evidence="12">
    <location>
        <begin position="626"/>
        <end position="673"/>
    </location>
</feature>
<dbReference type="SUPFAM" id="SSF52540">
    <property type="entry name" value="P-loop containing nucleoside triphosphate hydrolases"/>
    <property type="match status" value="2"/>
</dbReference>
<dbReference type="EMBL" id="JBHSAF010000014">
    <property type="protein sequence ID" value="MFC3913849.1"/>
    <property type="molecule type" value="Genomic_DNA"/>
</dbReference>
<dbReference type="Proteomes" id="UP001595692">
    <property type="component" value="Unassembled WGS sequence"/>
</dbReference>
<comment type="similarity">
    <text evidence="11">Belongs to the RecD family.</text>
</comment>
<keyword evidence="1 11" id="KW-0540">Nuclease</keyword>
<dbReference type="Pfam" id="PF21185">
    <property type="entry name" value="RecD_N"/>
    <property type="match status" value="1"/>
</dbReference>
<evidence type="ECO:0000259" key="12">
    <source>
        <dbReference type="Pfam" id="PF13538"/>
    </source>
</evidence>
<evidence type="ECO:0000259" key="13">
    <source>
        <dbReference type="Pfam" id="PF21185"/>
    </source>
</evidence>
<dbReference type="InterPro" id="IPR041851">
    <property type="entry name" value="RecD_N_sf"/>
</dbReference>
<evidence type="ECO:0000256" key="5">
    <source>
        <dbReference type="ARBA" id="ARBA00022806"/>
    </source>
</evidence>
<keyword evidence="6 11" id="KW-0269">Exonuclease</keyword>
<comment type="miscellaneous">
    <text evidence="11">In the RecBCD complex, RecB has a slow 3'-5' helicase, an exonuclease activity and loads RecA onto ssDNA, RecD has a fast 5'-3' helicase activity, while RecC stimulates the ATPase and processivity of the RecB helicase and contributes to recognition of the Chi site.</text>
</comment>
<dbReference type="Pfam" id="PF13245">
    <property type="entry name" value="AAA_19"/>
    <property type="match status" value="1"/>
</dbReference>
<dbReference type="NCBIfam" id="TIGR01447">
    <property type="entry name" value="recD"/>
    <property type="match status" value="1"/>
</dbReference>
<accession>A0ABV8CPL8</accession>
<keyword evidence="15" id="KW-1185">Reference proteome</keyword>
<keyword evidence="7 11" id="KW-0067">ATP-binding</keyword>
<keyword evidence="10 11" id="KW-0413">Isomerase</keyword>
<keyword evidence="2 11" id="KW-0547">Nucleotide-binding</keyword>
<protein>
    <recommendedName>
        <fullName evidence="11">RecBCD enzyme subunit RecD</fullName>
        <ecNumber evidence="11">5.6.2.3</ecNumber>
    </recommendedName>
    <alternativeName>
        <fullName evidence="11">DNA 5'-3' helicase subunit RecD</fullName>
    </alternativeName>
    <alternativeName>
        <fullName evidence="11">Exonuclease V subunit RecD</fullName>
        <shortName evidence="11">ExoV subunit RecD</shortName>
    </alternativeName>
    <alternativeName>
        <fullName evidence="11">Helicase/nuclease RecBCD subunit RecD</fullName>
    </alternativeName>
</protein>
<dbReference type="InterPro" id="IPR027785">
    <property type="entry name" value="UvrD-like_helicase_C"/>
</dbReference>
<evidence type="ECO:0000256" key="4">
    <source>
        <dbReference type="ARBA" id="ARBA00022801"/>
    </source>
</evidence>
<dbReference type="Gene3D" id="3.40.50.300">
    <property type="entry name" value="P-loop containing nucleotide triphosphate hydrolases"/>
    <property type="match status" value="3"/>
</dbReference>